<dbReference type="InterPro" id="IPR027877">
    <property type="entry name" value="Smim15"/>
</dbReference>
<evidence type="ECO:0000256" key="4">
    <source>
        <dbReference type="ARBA" id="ARBA00022692"/>
    </source>
</evidence>
<evidence type="ECO:0000313" key="10">
    <source>
        <dbReference type="Proteomes" id="UP000233160"/>
    </source>
</evidence>
<evidence type="ECO:0000256" key="1">
    <source>
        <dbReference type="ARBA" id="ARBA00004167"/>
    </source>
</evidence>
<dbReference type="AlphaFoldDB" id="A0A2K6G3S3"/>
<comment type="similarity">
    <text evidence="2">Belongs to the SMIM15 family.</text>
</comment>
<accession>A0A2K6G3S3</accession>
<comment type="subcellular location">
    <subcellularLocation>
        <location evidence="1">Membrane</location>
        <topology evidence="1">Single-pass membrane protein</topology>
    </subcellularLocation>
</comment>
<evidence type="ECO:0000256" key="7">
    <source>
        <dbReference type="ARBA" id="ARBA00023136"/>
    </source>
</evidence>
<dbReference type="PANTHER" id="PTHR28644">
    <property type="entry name" value="SMALL INTEGRAL MEMBRANE PROTEIN 15"/>
    <property type="match status" value="1"/>
</dbReference>
<reference evidence="9" key="1">
    <citation type="submission" date="2025-08" db="UniProtKB">
        <authorList>
            <consortium name="Ensembl"/>
        </authorList>
    </citation>
    <scope>IDENTIFICATION</scope>
</reference>
<keyword evidence="6" id="KW-0175">Coiled coil</keyword>
<protein>
    <recommendedName>
        <fullName evidence="3">Small integral membrane protein 15</fullName>
    </recommendedName>
</protein>
<proteinExistence type="inferred from homology"/>
<dbReference type="Proteomes" id="UP000233160">
    <property type="component" value="Unassembled WGS sequence"/>
</dbReference>
<organism evidence="9 10">
    <name type="scientific">Propithecus coquereli</name>
    <name type="common">Coquerel's sifaka</name>
    <name type="synonym">Propithecus verreauxi coquereli</name>
    <dbReference type="NCBI Taxonomy" id="379532"/>
    <lineage>
        <taxon>Eukaryota</taxon>
        <taxon>Metazoa</taxon>
        <taxon>Chordata</taxon>
        <taxon>Craniata</taxon>
        <taxon>Vertebrata</taxon>
        <taxon>Euteleostomi</taxon>
        <taxon>Mammalia</taxon>
        <taxon>Eutheria</taxon>
        <taxon>Euarchontoglires</taxon>
        <taxon>Primates</taxon>
        <taxon>Strepsirrhini</taxon>
        <taxon>Lemuriformes</taxon>
        <taxon>Indriidae</taxon>
        <taxon>Propithecus</taxon>
    </lineage>
</organism>
<name>A0A2K6G3S3_PROCO</name>
<evidence type="ECO:0000256" key="5">
    <source>
        <dbReference type="ARBA" id="ARBA00022989"/>
    </source>
</evidence>
<dbReference type="Ensembl" id="ENSPCOT00000031528.1">
    <property type="protein sequence ID" value="ENSPCOP00000020871.1"/>
    <property type="gene ID" value="ENSPCOG00000022424.1"/>
</dbReference>
<dbReference type="GO" id="GO:0016020">
    <property type="term" value="C:membrane"/>
    <property type="evidence" value="ECO:0007669"/>
    <property type="project" value="UniProtKB-SubCell"/>
</dbReference>
<evidence type="ECO:0000256" key="2">
    <source>
        <dbReference type="ARBA" id="ARBA00006758"/>
    </source>
</evidence>
<evidence type="ECO:0000313" key="9">
    <source>
        <dbReference type="Ensembl" id="ENSPCOP00000020871.1"/>
    </source>
</evidence>
<evidence type="ECO:0000256" key="3">
    <source>
        <dbReference type="ARBA" id="ARBA00017904"/>
    </source>
</evidence>
<feature type="transmembrane region" description="Helical" evidence="8">
    <location>
        <begin position="12"/>
        <end position="34"/>
    </location>
</feature>
<sequence length="59" mass="7074">MSDIKAWDPYGFLILALTSWFLSAVLSWKLANMIEAREKEQKRKQKCQKILQKLNDYKR</sequence>
<keyword evidence="5 8" id="KW-1133">Transmembrane helix</keyword>
<dbReference type="PANTHER" id="PTHR28644:SF1">
    <property type="entry name" value="SMALL INTEGRAL MEMBRANE PROTEIN 15"/>
    <property type="match status" value="1"/>
</dbReference>
<reference evidence="9" key="2">
    <citation type="submission" date="2025-09" db="UniProtKB">
        <authorList>
            <consortium name="Ensembl"/>
        </authorList>
    </citation>
    <scope>IDENTIFICATION</scope>
</reference>
<keyword evidence="7 8" id="KW-0472">Membrane</keyword>
<evidence type="ECO:0000256" key="8">
    <source>
        <dbReference type="SAM" id="Phobius"/>
    </source>
</evidence>
<keyword evidence="4 8" id="KW-0812">Transmembrane</keyword>
<dbReference type="Pfam" id="PF15086">
    <property type="entry name" value="UPF0542"/>
    <property type="match status" value="1"/>
</dbReference>
<evidence type="ECO:0000256" key="6">
    <source>
        <dbReference type="ARBA" id="ARBA00023054"/>
    </source>
</evidence>
<keyword evidence="10" id="KW-1185">Reference proteome</keyword>